<keyword evidence="2" id="KW-1185">Reference proteome</keyword>
<proteinExistence type="predicted"/>
<protein>
    <submittedName>
        <fullName evidence="1">Uncharacterized protein</fullName>
    </submittedName>
</protein>
<reference evidence="1" key="1">
    <citation type="journal article" date="2017" name="Nature">
        <title>The sunflower genome provides insights into oil metabolism, flowering and Asterid evolution.</title>
        <authorList>
            <person name="Badouin H."/>
            <person name="Gouzy J."/>
            <person name="Grassa C.J."/>
            <person name="Murat F."/>
            <person name="Staton S.E."/>
            <person name="Cottret L."/>
            <person name="Lelandais-Briere C."/>
            <person name="Owens G.L."/>
            <person name="Carrere S."/>
            <person name="Mayjonade B."/>
            <person name="Legrand L."/>
            <person name="Gill N."/>
            <person name="Kane N.C."/>
            <person name="Bowers J.E."/>
            <person name="Hubner S."/>
            <person name="Bellec A."/>
            <person name="Berard A."/>
            <person name="Berges H."/>
            <person name="Blanchet N."/>
            <person name="Boniface M.C."/>
            <person name="Brunel D."/>
            <person name="Catrice O."/>
            <person name="Chaidir N."/>
            <person name="Claudel C."/>
            <person name="Donnadieu C."/>
            <person name="Faraut T."/>
            <person name="Fievet G."/>
            <person name="Helmstetter N."/>
            <person name="King M."/>
            <person name="Knapp S.J."/>
            <person name="Lai Z."/>
            <person name="Le Paslier M.C."/>
            <person name="Lippi Y."/>
            <person name="Lorenzon L."/>
            <person name="Mandel J.R."/>
            <person name="Marage G."/>
            <person name="Marchand G."/>
            <person name="Marquand E."/>
            <person name="Bret-Mestries E."/>
            <person name="Morien E."/>
            <person name="Nambeesan S."/>
            <person name="Nguyen T."/>
            <person name="Pegot-Espagnet P."/>
            <person name="Pouilly N."/>
            <person name="Raftis F."/>
            <person name="Sallet E."/>
            <person name="Schiex T."/>
            <person name="Thomas J."/>
            <person name="Vandecasteele C."/>
            <person name="Vares D."/>
            <person name="Vear F."/>
            <person name="Vautrin S."/>
            <person name="Crespi M."/>
            <person name="Mangin B."/>
            <person name="Burke J.M."/>
            <person name="Salse J."/>
            <person name="Munos S."/>
            <person name="Vincourt P."/>
            <person name="Rieseberg L.H."/>
            <person name="Langlade N.B."/>
        </authorList>
    </citation>
    <scope>NUCLEOTIDE SEQUENCE</scope>
    <source>
        <tissue evidence="1">Leaves</tissue>
    </source>
</reference>
<dbReference type="EMBL" id="MNCJ02000323">
    <property type="protein sequence ID" value="KAF5796281.1"/>
    <property type="molecule type" value="Genomic_DNA"/>
</dbReference>
<accession>A0A9K3NDN2</accession>
<dbReference type="Proteomes" id="UP000215914">
    <property type="component" value="Unassembled WGS sequence"/>
</dbReference>
<reference evidence="1" key="2">
    <citation type="submission" date="2020-06" db="EMBL/GenBank/DDBJ databases">
        <title>Helianthus annuus Genome sequencing and assembly Release 2.</title>
        <authorList>
            <person name="Gouzy J."/>
            <person name="Langlade N."/>
            <person name="Munos S."/>
        </authorList>
    </citation>
    <scope>NUCLEOTIDE SEQUENCE</scope>
    <source>
        <tissue evidence="1">Leaves</tissue>
    </source>
</reference>
<comment type="caution">
    <text evidence="1">The sequence shown here is derived from an EMBL/GenBank/DDBJ whole genome shotgun (WGS) entry which is preliminary data.</text>
</comment>
<dbReference type="AlphaFoldDB" id="A0A9K3NDN2"/>
<sequence>MDTLIYMNISELFHKMLITILGRTCALETKSEDRTSITMF</sequence>
<dbReference type="Gramene" id="mRNA:HanXRQr2_Chr08g0349611">
    <property type="protein sequence ID" value="mRNA:HanXRQr2_Chr08g0349611"/>
    <property type="gene ID" value="HanXRQr2_Chr08g0349611"/>
</dbReference>
<name>A0A9K3NDN2_HELAN</name>
<evidence type="ECO:0000313" key="2">
    <source>
        <dbReference type="Proteomes" id="UP000215914"/>
    </source>
</evidence>
<evidence type="ECO:0000313" key="1">
    <source>
        <dbReference type="EMBL" id="KAF5796281.1"/>
    </source>
</evidence>
<gene>
    <name evidence="1" type="ORF">HanXRQr2_Chr08g0349611</name>
</gene>
<organism evidence="1 2">
    <name type="scientific">Helianthus annuus</name>
    <name type="common">Common sunflower</name>
    <dbReference type="NCBI Taxonomy" id="4232"/>
    <lineage>
        <taxon>Eukaryota</taxon>
        <taxon>Viridiplantae</taxon>
        <taxon>Streptophyta</taxon>
        <taxon>Embryophyta</taxon>
        <taxon>Tracheophyta</taxon>
        <taxon>Spermatophyta</taxon>
        <taxon>Magnoliopsida</taxon>
        <taxon>eudicotyledons</taxon>
        <taxon>Gunneridae</taxon>
        <taxon>Pentapetalae</taxon>
        <taxon>asterids</taxon>
        <taxon>campanulids</taxon>
        <taxon>Asterales</taxon>
        <taxon>Asteraceae</taxon>
        <taxon>Asteroideae</taxon>
        <taxon>Heliantheae alliance</taxon>
        <taxon>Heliantheae</taxon>
        <taxon>Helianthus</taxon>
    </lineage>
</organism>